<keyword evidence="2" id="KW-1185">Reference proteome</keyword>
<protein>
    <submittedName>
        <fullName evidence="1">Uncharacterized protein</fullName>
    </submittedName>
</protein>
<proteinExistence type="predicted"/>
<dbReference type="EMBL" id="JAHRIN010000026">
    <property type="protein sequence ID" value="MEQ2190415.1"/>
    <property type="molecule type" value="Genomic_DNA"/>
</dbReference>
<comment type="caution">
    <text evidence="1">The sequence shown here is derived from an EMBL/GenBank/DDBJ whole genome shotgun (WGS) entry which is preliminary data.</text>
</comment>
<accession>A0ABV0Q3Q1</accession>
<evidence type="ECO:0000313" key="1">
    <source>
        <dbReference type="EMBL" id="MEQ2190415.1"/>
    </source>
</evidence>
<evidence type="ECO:0000313" key="2">
    <source>
        <dbReference type="Proteomes" id="UP001434883"/>
    </source>
</evidence>
<reference evidence="1 2" key="1">
    <citation type="submission" date="2021-06" db="EMBL/GenBank/DDBJ databases">
        <authorList>
            <person name="Palmer J.M."/>
        </authorList>
    </citation>
    <scope>NUCLEOTIDE SEQUENCE [LARGE SCALE GENOMIC DNA]</scope>
    <source>
        <strain evidence="1 2">XC_2019</strain>
        <tissue evidence="1">Muscle</tissue>
    </source>
</reference>
<gene>
    <name evidence="1" type="ORF">XENOCAPTIV_013036</name>
</gene>
<sequence>MYMSAGGGISLPFTAIRAESLSSPRLTAQRRFSSPSSCRRAKAWCTPGAGDIKVNPEDALGQGQSLKQADITTFQTFMLYSFLLKPGKTSLPHQSTLTFCPRLSTARQLTVQMMQNPQILAALQERLDGLNGSPSGYMERAFFFFFLVTPRNCHQLLNVAQHLVSSSLLECLSQHSFSPGWPHLDQRCLSPN</sequence>
<dbReference type="Proteomes" id="UP001434883">
    <property type="component" value="Unassembled WGS sequence"/>
</dbReference>
<name>A0ABV0Q3Q1_9TELE</name>
<organism evidence="1 2">
    <name type="scientific">Xenoophorus captivus</name>
    <dbReference type="NCBI Taxonomy" id="1517983"/>
    <lineage>
        <taxon>Eukaryota</taxon>
        <taxon>Metazoa</taxon>
        <taxon>Chordata</taxon>
        <taxon>Craniata</taxon>
        <taxon>Vertebrata</taxon>
        <taxon>Euteleostomi</taxon>
        <taxon>Actinopterygii</taxon>
        <taxon>Neopterygii</taxon>
        <taxon>Teleostei</taxon>
        <taxon>Neoteleostei</taxon>
        <taxon>Acanthomorphata</taxon>
        <taxon>Ovalentaria</taxon>
        <taxon>Atherinomorphae</taxon>
        <taxon>Cyprinodontiformes</taxon>
        <taxon>Goodeidae</taxon>
        <taxon>Xenoophorus</taxon>
    </lineage>
</organism>